<reference evidence="4 5" key="1">
    <citation type="submission" date="2018-05" db="EMBL/GenBank/DDBJ databases">
        <title>Complete Genome Sequences of Extremely Thermoacidophilic, Metal-Mobilizing Type-Strain Members of the Archaeal Family Sulfolobaceae: Acidianus brierleyi DSM-1651T, Acidianus sulfidivorans DSM-18786T, Metallosphaera hakonensis DSM-7519T, and Metallosphaera prunae DSM-10039T.</title>
        <authorList>
            <person name="Counts J.A."/>
            <person name="Kelly R.M."/>
        </authorList>
    </citation>
    <scope>NUCLEOTIDE SEQUENCE [LARGE SCALE GENOMIC DNA]</scope>
    <source>
        <strain evidence="4 5">DSM 1651</strain>
    </source>
</reference>
<dbReference type="KEGG" id="abri:DFR85_10495"/>
<keyword evidence="3" id="KW-0963">Cytoplasm</keyword>
<dbReference type="HAMAP" id="MF_00192">
    <property type="entry name" value="RNApol_arch_Rpo6"/>
    <property type="match status" value="1"/>
</dbReference>
<keyword evidence="5" id="KW-1185">Reference proteome</keyword>
<dbReference type="InterPro" id="IPR036161">
    <property type="entry name" value="RPB6/omega-like_sf"/>
</dbReference>
<dbReference type="GO" id="GO:0000428">
    <property type="term" value="C:DNA-directed RNA polymerase complex"/>
    <property type="evidence" value="ECO:0007669"/>
    <property type="project" value="UniProtKB-KW"/>
</dbReference>
<organism evidence="4 5">
    <name type="scientific">Acidianus brierleyi</name>
    <dbReference type="NCBI Taxonomy" id="41673"/>
    <lineage>
        <taxon>Archaea</taxon>
        <taxon>Thermoproteota</taxon>
        <taxon>Thermoprotei</taxon>
        <taxon>Sulfolobales</taxon>
        <taxon>Sulfolobaceae</taxon>
        <taxon>Acidianus</taxon>
    </lineage>
</organism>
<comment type="catalytic activity">
    <reaction evidence="3">
        <text>RNA(n) + a ribonucleoside 5'-triphosphate = RNA(n+1) + diphosphate</text>
        <dbReference type="Rhea" id="RHEA:21248"/>
        <dbReference type="Rhea" id="RHEA-COMP:14527"/>
        <dbReference type="Rhea" id="RHEA-COMP:17342"/>
        <dbReference type="ChEBI" id="CHEBI:33019"/>
        <dbReference type="ChEBI" id="CHEBI:61557"/>
        <dbReference type="ChEBI" id="CHEBI:140395"/>
        <dbReference type="EC" id="2.7.7.6"/>
    </reaction>
</comment>
<comment type="subcellular location">
    <subcellularLocation>
        <location evidence="3">Cytoplasm</location>
    </subcellularLocation>
</comment>
<dbReference type="NCBIfam" id="NF002208">
    <property type="entry name" value="PRK01099.1-3"/>
    <property type="match status" value="1"/>
</dbReference>
<evidence type="ECO:0000313" key="5">
    <source>
        <dbReference type="Proteomes" id="UP000248044"/>
    </source>
</evidence>
<evidence type="ECO:0000313" key="4">
    <source>
        <dbReference type="EMBL" id="AWR94959.1"/>
    </source>
</evidence>
<evidence type="ECO:0000256" key="1">
    <source>
        <dbReference type="ARBA" id="ARBA00022478"/>
    </source>
</evidence>
<dbReference type="Proteomes" id="UP000248044">
    <property type="component" value="Chromosome"/>
</dbReference>
<dbReference type="InterPro" id="IPR006111">
    <property type="entry name" value="Rpo6/Rpb6"/>
</dbReference>
<dbReference type="AlphaFoldDB" id="A0A2U9IG16"/>
<gene>
    <name evidence="3" type="primary">rpo6</name>
    <name evidence="3" type="synonym">rpoK</name>
    <name evidence="4" type="ORF">DFR85_10495</name>
</gene>
<evidence type="ECO:0000256" key="3">
    <source>
        <dbReference type="HAMAP-Rule" id="MF_00192"/>
    </source>
</evidence>
<dbReference type="GeneID" id="36832589"/>
<dbReference type="EC" id="2.7.7.6" evidence="3"/>
<dbReference type="GO" id="GO:0003899">
    <property type="term" value="F:DNA-directed RNA polymerase activity"/>
    <property type="evidence" value="ECO:0007669"/>
    <property type="project" value="UniProtKB-UniRule"/>
</dbReference>
<comment type="subunit">
    <text evidence="3">Part of the RNA polymerase complex.</text>
</comment>
<dbReference type="EMBL" id="CP029289">
    <property type="protein sequence ID" value="AWR94959.1"/>
    <property type="molecule type" value="Genomic_DNA"/>
</dbReference>
<evidence type="ECO:0000256" key="2">
    <source>
        <dbReference type="ARBA" id="ARBA00023163"/>
    </source>
</evidence>
<dbReference type="Pfam" id="PF01192">
    <property type="entry name" value="RNA_pol_Rpb6"/>
    <property type="match status" value="1"/>
</dbReference>
<dbReference type="NCBIfam" id="NF002209">
    <property type="entry name" value="PRK01099.1-4"/>
    <property type="match status" value="1"/>
</dbReference>
<dbReference type="SUPFAM" id="SSF63562">
    <property type="entry name" value="RPB6/omega subunit-like"/>
    <property type="match status" value="1"/>
</dbReference>
<dbReference type="GO" id="GO:0006366">
    <property type="term" value="P:transcription by RNA polymerase II"/>
    <property type="evidence" value="ECO:0007669"/>
    <property type="project" value="TreeGrafter"/>
</dbReference>
<name>A0A2U9IG16_9CREN</name>
<protein>
    <recommendedName>
        <fullName evidence="3">DNA-directed RNA polymerase subunit Rpo6</fullName>
        <ecNumber evidence="3">2.7.7.6</ecNumber>
    </recommendedName>
    <alternativeName>
        <fullName evidence="3">DNA-directed RNA polymerase subunit K</fullName>
    </alternativeName>
</protein>
<dbReference type="NCBIfam" id="NF002207">
    <property type="entry name" value="PRK01099.1-2"/>
    <property type="match status" value="1"/>
</dbReference>
<dbReference type="InterPro" id="IPR006110">
    <property type="entry name" value="Pol_omega/Rpo6/RPB6"/>
</dbReference>
<dbReference type="GO" id="GO:0006360">
    <property type="term" value="P:transcription by RNA polymerase I"/>
    <property type="evidence" value="ECO:0007669"/>
    <property type="project" value="TreeGrafter"/>
</dbReference>
<dbReference type="OrthoDB" id="10567at2157"/>
<dbReference type="SMART" id="SM01409">
    <property type="entry name" value="RNA_pol_Rpb6"/>
    <property type="match status" value="1"/>
</dbReference>
<keyword evidence="1 3" id="KW-0240">DNA-directed RNA polymerase</keyword>
<keyword evidence="3" id="KW-0548">Nucleotidyltransferase</keyword>
<proteinExistence type="inferred from homology"/>
<dbReference type="PANTHER" id="PTHR47227">
    <property type="entry name" value="DNA-DIRECTED RNA POLYMERASE SUBUNIT K"/>
    <property type="match status" value="1"/>
</dbReference>
<comment type="function">
    <text evidence="3">DNA-dependent RNA polymerase (RNAP) catalyzes the transcription of DNA into RNA using the four ribonucleoside triphosphates as substrates.</text>
</comment>
<accession>A0A2U9IG16</accession>
<dbReference type="Gene3D" id="3.90.940.10">
    <property type="match status" value="1"/>
</dbReference>
<dbReference type="GO" id="GO:0003677">
    <property type="term" value="F:DNA binding"/>
    <property type="evidence" value="ECO:0007669"/>
    <property type="project" value="UniProtKB-UniRule"/>
</dbReference>
<keyword evidence="2 3" id="KW-0804">Transcription</keyword>
<dbReference type="PROSITE" id="PS01111">
    <property type="entry name" value="RNA_POL_K_14KD"/>
    <property type="match status" value="1"/>
</dbReference>
<dbReference type="GO" id="GO:0005737">
    <property type="term" value="C:cytoplasm"/>
    <property type="evidence" value="ECO:0007669"/>
    <property type="project" value="UniProtKB-SubCell"/>
</dbReference>
<dbReference type="PANTHER" id="PTHR47227:SF5">
    <property type="entry name" value="DNA-DIRECTED RNA POLYMERASES I, II, AND III SUBUNIT RPABC2"/>
    <property type="match status" value="1"/>
</dbReference>
<dbReference type="GO" id="GO:0042797">
    <property type="term" value="P:tRNA transcription by RNA polymerase III"/>
    <property type="evidence" value="ECO:0007669"/>
    <property type="project" value="TreeGrafter"/>
</dbReference>
<dbReference type="RefSeq" id="WP_110270840.1">
    <property type="nucleotide sequence ID" value="NZ_CP029289.2"/>
</dbReference>
<dbReference type="InterPro" id="IPR020708">
    <property type="entry name" value="DNA-dir_RNA_polK_14-18kDa_CS"/>
</dbReference>
<sequence>MSESEYITSLNYTFIESWKVRLTLYEKARIISARALQLAMGASPLIDISTLDSKKLNSISIAEEELKRNVLPITVRRRFPNGKTELISVRSLRG</sequence>
<keyword evidence="3" id="KW-0808">Transferase</keyword>
<comment type="similarity">
    <text evidence="3">Belongs to the archaeal Rpo6/eukaryotic RPB6 RNA polymerase subunit family.</text>
</comment>